<gene>
    <name evidence="1" type="ORF">CTRU02_213453</name>
</gene>
<dbReference type="Proteomes" id="UP000805649">
    <property type="component" value="Unassembled WGS sequence"/>
</dbReference>
<proteinExistence type="predicted"/>
<dbReference type="EMBL" id="VUJX02000009">
    <property type="protein sequence ID" value="KAL0932500.1"/>
    <property type="molecule type" value="Genomic_DNA"/>
</dbReference>
<organism evidence="1 2">
    <name type="scientific">Colletotrichum truncatum</name>
    <name type="common">Anthracnose fungus</name>
    <name type="synonym">Colletotrichum capsici</name>
    <dbReference type="NCBI Taxonomy" id="5467"/>
    <lineage>
        <taxon>Eukaryota</taxon>
        <taxon>Fungi</taxon>
        <taxon>Dikarya</taxon>
        <taxon>Ascomycota</taxon>
        <taxon>Pezizomycotina</taxon>
        <taxon>Sordariomycetes</taxon>
        <taxon>Hypocreomycetidae</taxon>
        <taxon>Glomerellales</taxon>
        <taxon>Glomerellaceae</taxon>
        <taxon>Colletotrichum</taxon>
        <taxon>Colletotrichum truncatum species complex</taxon>
    </lineage>
</organism>
<protein>
    <submittedName>
        <fullName evidence="1">Uncharacterized protein</fullName>
    </submittedName>
</protein>
<keyword evidence="2" id="KW-1185">Reference proteome</keyword>
<reference evidence="1 2" key="1">
    <citation type="journal article" date="2020" name="Phytopathology">
        <title>Genome Sequence Resources of Colletotrichum truncatum, C. plurivorum, C. musicola, and C. sojae: Four Species Pathogenic to Soybean (Glycine max).</title>
        <authorList>
            <person name="Rogerio F."/>
            <person name="Boufleur T.R."/>
            <person name="Ciampi-Guillardi M."/>
            <person name="Sukno S.A."/>
            <person name="Thon M.R."/>
            <person name="Massola Junior N.S."/>
            <person name="Baroncelli R."/>
        </authorList>
    </citation>
    <scope>NUCLEOTIDE SEQUENCE [LARGE SCALE GENOMIC DNA]</scope>
    <source>
        <strain evidence="1 2">CMES1059</strain>
    </source>
</reference>
<accession>A0ACC3YKR2</accession>
<sequence length="484" mass="52745">MAPADDAFKFINVAQHLHAGVGIVAEGIQARRESRERRNRVEERPGDQAGPELGSSTNELPVAGTLTAVCGSGENCTGKLELPVILPQRRPKERSRGFLRAYAPLLANVAISQQMWFDFLDDFEKSTQATGWIKTINVASLASHVVPEPFSMLVSLAVKETIRIAEEVDSRQKTNKFLDKANAEIFRPRGVFCMVMTWRPDSEEVHPTVDLNTTATISASTDSSSFSNRFKASSGTSYGDLKIPAAAPLVFPPEQQQQLEGGVEEEVGLKQRFKRTKGFVDDYLDRRAQAVYATENPDNLLATQVKTKFRSKYADPNHPANIDPLGSFLTGGYTDQLHRDSKARTDAAQAQAQKSAAEARRRADAAQEQAQRAIAEARARAEAAQANAREAQRRAGYVTAPAPLPGLPSRPYASAPGPPNQSVVPSLATPVPLNALSQVLVEGSQRLVSAQQKYINFGTEAIQDVLRTNVIYLTLVSLPAEAEQ</sequence>
<evidence type="ECO:0000313" key="1">
    <source>
        <dbReference type="EMBL" id="KAL0932500.1"/>
    </source>
</evidence>
<name>A0ACC3YKR2_COLTU</name>
<evidence type="ECO:0000313" key="2">
    <source>
        <dbReference type="Proteomes" id="UP000805649"/>
    </source>
</evidence>
<comment type="caution">
    <text evidence="1">The sequence shown here is derived from an EMBL/GenBank/DDBJ whole genome shotgun (WGS) entry which is preliminary data.</text>
</comment>